<comment type="caution">
    <text evidence="1">The sequence shown here is derived from an EMBL/GenBank/DDBJ whole genome shotgun (WGS) entry which is preliminary data.</text>
</comment>
<feature type="non-terminal residue" evidence="1">
    <location>
        <position position="1"/>
    </location>
</feature>
<reference evidence="1" key="1">
    <citation type="journal article" date="2014" name="Front. Microbiol.">
        <title>High frequency of phylogenetically diverse reductive dehalogenase-homologous genes in deep subseafloor sedimentary metagenomes.</title>
        <authorList>
            <person name="Kawai M."/>
            <person name="Futagami T."/>
            <person name="Toyoda A."/>
            <person name="Takaki Y."/>
            <person name="Nishi S."/>
            <person name="Hori S."/>
            <person name="Arai W."/>
            <person name="Tsubouchi T."/>
            <person name="Morono Y."/>
            <person name="Uchiyama I."/>
            <person name="Ito T."/>
            <person name="Fujiyama A."/>
            <person name="Inagaki F."/>
            <person name="Takami H."/>
        </authorList>
    </citation>
    <scope>NUCLEOTIDE SEQUENCE</scope>
    <source>
        <strain evidence="1">Expedition CK06-06</strain>
    </source>
</reference>
<sequence length="31" mass="3414">AITCQTQGHGVYDPAICYTTRYVLDCLGHDV</sequence>
<name>X1H3X8_9ZZZZ</name>
<dbReference type="AlphaFoldDB" id="X1H3X8"/>
<evidence type="ECO:0000313" key="1">
    <source>
        <dbReference type="EMBL" id="GAH39958.1"/>
    </source>
</evidence>
<proteinExistence type="predicted"/>
<protein>
    <submittedName>
        <fullName evidence="1">Uncharacterized protein</fullName>
    </submittedName>
</protein>
<organism evidence="1">
    <name type="scientific">marine sediment metagenome</name>
    <dbReference type="NCBI Taxonomy" id="412755"/>
    <lineage>
        <taxon>unclassified sequences</taxon>
        <taxon>metagenomes</taxon>
        <taxon>ecological metagenomes</taxon>
    </lineage>
</organism>
<gene>
    <name evidence="1" type="ORF">S03H2_26179</name>
</gene>
<dbReference type="EMBL" id="BARU01015074">
    <property type="protein sequence ID" value="GAH39958.1"/>
    <property type="molecule type" value="Genomic_DNA"/>
</dbReference>
<accession>X1H3X8</accession>